<accession>A0A563VN02</accession>
<evidence type="ECO:0000313" key="2">
    <source>
        <dbReference type="EMBL" id="VEP12801.1"/>
    </source>
</evidence>
<dbReference type="InterPro" id="IPR010985">
    <property type="entry name" value="Ribbon_hlx_hlx"/>
</dbReference>
<dbReference type="AlphaFoldDB" id="A0A563VN02"/>
<name>A0A563VN02_9CYAN</name>
<evidence type="ECO:0000256" key="1">
    <source>
        <dbReference type="SAM" id="MobiDB-lite"/>
    </source>
</evidence>
<dbReference type="RefSeq" id="WP_144870897.1">
    <property type="nucleotide sequence ID" value="NZ_LR213917.1"/>
</dbReference>
<dbReference type="OrthoDB" id="514592at2"/>
<dbReference type="SUPFAM" id="SSF47598">
    <property type="entry name" value="Ribbon-helix-helix"/>
    <property type="match status" value="1"/>
</dbReference>
<evidence type="ECO:0000313" key="3">
    <source>
        <dbReference type="Proteomes" id="UP000320055"/>
    </source>
</evidence>
<protein>
    <submittedName>
        <fullName evidence="2">Uncharacterized protein</fullName>
    </submittedName>
</protein>
<dbReference type="Gene3D" id="1.10.1220.10">
    <property type="entry name" value="Met repressor-like"/>
    <property type="match status" value="1"/>
</dbReference>
<dbReference type="GO" id="GO:0006355">
    <property type="term" value="P:regulation of DNA-templated transcription"/>
    <property type="evidence" value="ECO:0007669"/>
    <property type="project" value="InterPro"/>
</dbReference>
<reference evidence="2 3" key="1">
    <citation type="submission" date="2019-01" db="EMBL/GenBank/DDBJ databases">
        <authorList>
            <person name="Brito A."/>
        </authorList>
    </citation>
    <scope>NUCLEOTIDE SEQUENCE [LARGE SCALE GENOMIC DNA]</scope>
    <source>
        <strain evidence="2">1</strain>
    </source>
</reference>
<gene>
    <name evidence="2" type="ORF">H1P_1660006</name>
</gene>
<dbReference type="Proteomes" id="UP000320055">
    <property type="component" value="Unassembled WGS sequence"/>
</dbReference>
<proteinExistence type="predicted"/>
<dbReference type="EMBL" id="CAACVJ010000075">
    <property type="protein sequence ID" value="VEP12801.1"/>
    <property type="molecule type" value="Genomic_DNA"/>
</dbReference>
<feature type="region of interest" description="Disordered" evidence="1">
    <location>
        <begin position="91"/>
        <end position="115"/>
    </location>
</feature>
<keyword evidence="3" id="KW-1185">Reference proteome</keyword>
<organism evidence="2 3">
    <name type="scientific">Hyella patelloides LEGE 07179</name>
    <dbReference type="NCBI Taxonomy" id="945734"/>
    <lineage>
        <taxon>Bacteria</taxon>
        <taxon>Bacillati</taxon>
        <taxon>Cyanobacteriota</taxon>
        <taxon>Cyanophyceae</taxon>
        <taxon>Pleurocapsales</taxon>
        <taxon>Hyellaceae</taxon>
        <taxon>Hyella</taxon>
    </lineage>
</organism>
<dbReference type="InterPro" id="IPR013321">
    <property type="entry name" value="Arc_rbn_hlx_hlx"/>
</dbReference>
<sequence>MQNKQKVTLYIPPDLHRKLKIRAAIDAESMSALVEKAVSFYIQYPDKVEEIEASAQGRTHQVHICPECDAAMVMREGEMVSLRNQPGVVSEEIPLSMRGDVDASEESQGESLVPC</sequence>